<keyword evidence="2" id="KW-1185">Reference proteome</keyword>
<comment type="caution">
    <text evidence="1">The sequence shown here is derived from an EMBL/GenBank/DDBJ whole genome shotgun (WGS) entry which is preliminary data.</text>
</comment>
<reference evidence="1 2" key="1">
    <citation type="submission" date="2019-05" db="EMBL/GenBank/DDBJ databases">
        <title>Marivita sp. nov. isolated from sea sediment.</title>
        <authorList>
            <person name="Kim W."/>
        </authorList>
    </citation>
    <scope>NUCLEOTIDE SEQUENCE [LARGE SCALE GENOMIC DNA]</scope>
    <source>
        <strain evidence="1 2">CAU 1492</strain>
    </source>
</reference>
<gene>
    <name evidence="1" type="ORF">FGK64_10060</name>
</gene>
<sequence>MPKPFDRKEARRDIELLLRGLSYYREWRILVLSLAHPYSTEEEIENQVVVPAATWLAIFDSTKGSRCTQVTDEVRQWYAHTLAELFQIRQSSSEARDIVDSFLLQFEAEVGYSFQSKSGAVHRVGKVALKRGRITTEMQYYILKEIDVDPTSSIFTEEEVLKILNMLSTFENRQQLM</sequence>
<organism evidence="1 2">
    <name type="scientific">Arenibacterium halophilum</name>
    <dbReference type="NCBI Taxonomy" id="2583821"/>
    <lineage>
        <taxon>Bacteria</taxon>
        <taxon>Pseudomonadati</taxon>
        <taxon>Pseudomonadota</taxon>
        <taxon>Alphaproteobacteria</taxon>
        <taxon>Rhodobacterales</taxon>
        <taxon>Paracoccaceae</taxon>
        <taxon>Arenibacterium</taxon>
    </lineage>
</organism>
<name>A0ABY2XAU5_9RHOB</name>
<dbReference type="RefSeq" id="WP_138863669.1">
    <property type="nucleotide sequence ID" value="NZ_VCPC01000002.1"/>
</dbReference>
<protein>
    <submittedName>
        <fullName evidence="1">Uncharacterized protein</fullName>
    </submittedName>
</protein>
<proteinExistence type="predicted"/>
<evidence type="ECO:0000313" key="2">
    <source>
        <dbReference type="Proteomes" id="UP001191082"/>
    </source>
</evidence>
<dbReference type="Proteomes" id="UP001191082">
    <property type="component" value="Unassembled WGS sequence"/>
</dbReference>
<accession>A0ABY2XAU5</accession>
<dbReference type="EMBL" id="VCPC01000002">
    <property type="protein sequence ID" value="TMV13113.1"/>
    <property type="molecule type" value="Genomic_DNA"/>
</dbReference>
<evidence type="ECO:0000313" key="1">
    <source>
        <dbReference type="EMBL" id="TMV13113.1"/>
    </source>
</evidence>